<dbReference type="Proteomes" id="UP000244174">
    <property type="component" value="Unassembled WGS sequence"/>
</dbReference>
<dbReference type="SUPFAM" id="SSF53756">
    <property type="entry name" value="UDP-Glycosyltransferase/glycogen phosphorylase"/>
    <property type="match status" value="1"/>
</dbReference>
<dbReference type="OrthoDB" id="913551at2"/>
<keyword evidence="2" id="KW-1185">Reference proteome</keyword>
<evidence type="ECO:0008006" key="3">
    <source>
        <dbReference type="Google" id="ProtNLM"/>
    </source>
</evidence>
<evidence type="ECO:0000313" key="2">
    <source>
        <dbReference type="Proteomes" id="UP000244174"/>
    </source>
</evidence>
<comment type="caution">
    <text evidence="1">The sequence shown here is derived from an EMBL/GenBank/DDBJ whole genome shotgun (WGS) entry which is preliminary data.</text>
</comment>
<protein>
    <recommendedName>
        <fullName evidence="3">UDP-glycosyltransferase</fullName>
    </recommendedName>
</protein>
<reference evidence="1 2" key="1">
    <citation type="submission" date="2018-04" db="EMBL/GenBank/DDBJ databases">
        <title>Genomic Encyclopedia of Archaeal and Bacterial Type Strains, Phase II (KMG-II): from individual species to whole genera.</title>
        <authorList>
            <person name="Goeker M."/>
        </authorList>
    </citation>
    <scope>NUCLEOTIDE SEQUENCE [LARGE SCALE GENOMIC DNA]</scope>
    <source>
        <strain evidence="1 2">DSM 23082</strain>
    </source>
</reference>
<evidence type="ECO:0000313" key="1">
    <source>
        <dbReference type="EMBL" id="PTX44093.1"/>
    </source>
</evidence>
<accession>A0A2T6AJU1</accession>
<gene>
    <name evidence="1" type="ORF">C8P64_0063</name>
</gene>
<organism evidence="1 2">
    <name type="scientific">Christiangramia gaetbulicola</name>
    <dbReference type="NCBI Taxonomy" id="703340"/>
    <lineage>
        <taxon>Bacteria</taxon>
        <taxon>Pseudomonadati</taxon>
        <taxon>Bacteroidota</taxon>
        <taxon>Flavobacteriia</taxon>
        <taxon>Flavobacteriales</taxon>
        <taxon>Flavobacteriaceae</taxon>
        <taxon>Christiangramia</taxon>
    </lineage>
</organism>
<dbReference type="EMBL" id="QBKQ01000001">
    <property type="protein sequence ID" value="PTX44093.1"/>
    <property type="molecule type" value="Genomic_DNA"/>
</dbReference>
<sequence length="462" mass="54198">MASKKIFILLPDGVSLRNFAFTSFVQIGEKNGWEVIFWNQTPFDLTTLGIKEIKLRSKPRAFTDLLKRAKVKVELDEFQARWNDPVYDTYKFPSKPKNIKGIIKKGAVFLLTKAYKGEKGLNHLRKRLQKSERKNKFYTECLAVLKREKPDFLFCTSQRPLSAIAPLTAAQDLNIPTSSFIFSWDNLPKGTMVVETDYYFVWSEYMKNEVRKYYPFISNETVLVTGTPQFEPHSDHSKIQTRKYFFQQHNLNQDQKYILFSGDDKTTSPDDPQYLADLAEAVGEMNKKEGNIGIIFRRCPVDFSDRYDWVIEKFPDLIKAINPLWIKKGEIWNMILPTKEDIQIQMNCIFHSEVIYNLGSSMVFDGAQFNKPCIYINYDVEDKKNKRWSTEKIYKFIHFRSMPSKHCVIWLNSKSEISKKIDLAFSNPDLHIRKSLEWFNKINLSPSKDASERIWKKIDKIL</sequence>
<proteinExistence type="predicted"/>
<dbReference type="RefSeq" id="WP_108170073.1">
    <property type="nucleotide sequence ID" value="NZ_QBKQ01000001.1"/>
</dbReference>
<dbReference type="AlphaFoldDB" id="A0A2T6AJU1"/>
<name>A0A2T6AJU1_9FLAO</name>